<evidence type="ECO:0000256" key="9">
    <source>
        <dbReference type="ARBA" id="ARBA00023136"/>
    </source>
</evidence>
<reference evidence="16" key="1">
    <citation type="submission" date="2016-11" db="UniProtKB">
        <authorList>
            <consortium name="WormBaseParasite"/>
        </authorList>
    </citation>
    <scope>IDENTIFICATION</scope>
</reference>
<keyword evidence="11 13" id="KW-0739">Sodium transport</keyword>
<keyword evidence="12 13" id="KW-0407">Ion channel</keyword>
<dbReference type="AlphaFoldDB" id="A0A1I7TZX6"/>
<evidence type="ECO:0000256" key="3">
    <source>
        <dbReference type="ARBA" id="ARBA00022448"/>
    </source>
</evidence>
<keyword evidence="5 13" id="KW-0812">Transmembrane</keyword>
<evidence type="ECO:0000256" key="14">
    <source>
        <dbReference type="SAM" id="Phobius"/>
    </source>
</evidence>
<proteinExistence type="inferred from homology"/>
<dbReference type="GO" id="GO:0005886">
    <property type="term" value="C:plasma membrane"/>
    <property type="evidence" value="ECO:0007669"/>
    <property type="project" value="TreeGrafter"/>
</dbReference>
<dbReference type="Pfam" id="PF00858">
    <property type="entry name" value="ASC"/>
    <property type="match status" value="2"/>
</dbReference>
<keyword evidence="3 13" id="KW-0813">Transport</keyword>
<keyword evidence="7" id="KW-0915">Sodium</keyword>
<evidence type="ECO:0000256" key="12">
    <source>
        <dbReference type="ARBA" id="ARBA00023303"/>
    </source>
</evidence>
<evidence type="ECO:0000256" key="1">
    <source>
        <dbReference type="ARBA" id="ARBA00004141"/>
    </source>
</evidence>
<dbReference type="PANTHER" id="PTHR11690:SF1">
    <property type="entry name" value="DEGENERIN LIKE"/>
    <property type="match status" value="1"/>
</dbReference>
<sequence>MYLPKPQKQCDCHVNDPPPWTGEVHGLSQALMSKTLRMRIFWWIVILICISLGAFTTLLIIIEYIQGPTATSTTIRLVNSLEFPAITICPKVPDSFNITGIRGDIKESLPEISDETADDLLEYVPSAIVYQLVNCRYFVAGSGLENMNDVTFFNRTYLSHLNNYYKVWSEGYSVDGFFEIIQCTPGCNRWDYQTSVQQSQTLSPFVDYTFNLEASFNDLQYEYVKEVYTTSIPGFMSQIGGQFGFFLGLSIITLIQMVLYGFHSAFMFAKKHIQRKFPFCKIHPSDDYPRSTMTFDDPTTNIYPPEKSISKEHIATLSRRVIATTPPSPVSTIIDSVDLPPHWGLRNIDRERENPLFVNNNNKQ</sequence>
<comment type="similarity">
    <text evidence="2 13">Belongs to the amiloride-sensitive sodium channel (TC 1.A.6) family.</text>
</comment>
<evidence type="ECO:0000256" key="2">
    <source>
        <dbReference type="ARBA" id="ARBA00007193"/>
    </source>
</evidence>
<dbReference type="Gene3D" id="1.10.287.770">
    <property type="entry name" value="YojJ-like"/>
    <property type="match status" value="1"/>
</dbReference>
<dbReference type="InterPro" id="IPR001873">
    <property type="entry name" value="ENaC"/>
</dbReference>
<dbReference type="eggNOG" id="ENOG502SN1C">
    <property type="taxonomic scope" value="Eukaryota"/>
</dbReference>
<keyword evidence="8 13" id="KW-0406">Ion transport</keyword>
<evidence type="ECO:0000256" key="7">
    <source>
        <dbReference type="ARBA" id="ARBA00023053"/>
    </source>
</evidence>
<keyword evidence="6 14" id="KW-1133">Transmembrane helix</keyword>
<evidence type="ECO:0000313" key="16">
    <source>
        <dbReference type="WBParaSite" id="Csp11.Scaffold629.g13471.t1"/>
    </source>
</evidence>
<dbReference type="STRING" id="1561998.A0A1I7TZX6"/>
<keyword evidence="9 14" id="KW-0472">Membrane</keyword>
<comment type="subcellular location">
    <subcellularLocation>
        <location evidence="1">Membrane</location>
        <topology evidence="1">Multi-pass membrane protein</topology>
    </subcellularLocation>
</comment>
<evidence type="ECO:0000256" key="8">
    <source>
        <dbReference type="ARBA" id="ARBA00023065"/>
    </source>
</evidence>
<evidence type="ECO:0000256" key="13">
    <source>
        <dbReference type="RuleBase" id="RU000679"/>
    </source>
</evidence>
<evidence type="ECO:0000313" key="15">
    <source>
        <dbReference type="Proteomes" id="UP000095282"/>
    </source>
</evidence>
<accession>A0A1I7TZX6</accession>
<evidence type="ECO:0000256" key="11">
    <source>
        <dbReference type="ARBA" id="ARBA00023201"/>
    </source>
</evidence>
<evidence type="ECO:0000256" key="5">
    <source>
        <dbReference type="ARBA" id="ARBA00022692"/>
    </source>
</evidence>
<evidence type="ECO:0000256" key="6">
    <source>
        <dbReference type="ARBA" id="ARBA00022989"/>
    </source>
</evidence>
<evidence type="ECO:0000256" key="10">
    <source>
        <dbReference type="ARBA" id="ARBA00023180"/>
    </source>
</evidence>
<keyword evidence="10" id="KW-0325">Glycoprotein</keyword>
<dbReference type="GO" id="GO:0015280">
    <property type="term" value="F:ligand-gated sodium channel activity"/>
    <property type="evidence" value="ECO:0007669"/>
    <property type="project" value="TreeGrafter"/>
</dbReference>
<dbReference type="Proteomes" id="UP000095282">
    <property type="component" value="Unplaced"/>
</dbReference>
<feature type="transmembrane region" description="Helical" evidence="14">
    <location>
        <begin position="243"/>
        <end position="269"/>
    </location>
</feature>
<keyword evidence="4 13" id="KW-0894">Sodium channel</keyword>
<organism evidence="15 16">
    <name type="scientific">Caenorhabditis tropicalis</name>
    <dbReference type="NCBI Taxonomy" id="1561998"/>
    <lineage>
        <taxon>Eukaryota</taxon>
        <taxon>Metazoa</taxon>
        <taxon>Ecdysozoa</taxon>
        <taxon>Nematoda</taxon>
        <taxon>Chromadorea</taxon>
        <taxon>Rhabditida</taxon>
        <taxon>Rhabditina</taxon>
        <taxon>Rhabditomorpha</taxon>
        <taxon>Rhabditoidea</taxon>
        <taxon>Rhabditidae</taxon>
        <taxon>Peloderinae</taxon>
        <taxon>Caenorhabditis</taxon>
    </lineage>
</organism>
<protein>
    <submittedName>
        <fullName evidence="16">Uncharacterized protein</fullName>
    </submittedName>
</protein>
<dbReference type="WBParaSite" id="Csp11.Scaffold629.g13471.t1">
    <property type="protein sequence ID" value="Csp11.Scaffold629.g13471.t1"/>
    <property type="gene ID" value="Csp11.Scaffold629.g13471"/>
</dbReference>
<name>A0A1I7TZX6_9PELO</name>
<keyword evidence="15" id="KW-1185">Reference proteome</keyword>
<evidence type="ECO:0000256" key="4">
    <source>
        <dbReference type="ARBA" id="ARBA00022461"/>
    </source>
</evidence>
<dbReference type="PANTHER" id="PTHR11690">
    <property type="entry name" value="AMILORIDE-SENSITIVE SODIUM CHANNEL-RELATED"/>
    <property type="match status" value="1"/>
</dbReference>
<feature type="transmembrane region" description="Helical" evidence="14">
    <location>
        <begin position="40"/>
        <end position="62"/>
    </location>
</feature>